<name>A0A645GSX6_9ZZZZ</name>
<gene>
    <name evidence="1" type="ORF">SDC9_177308</name>
</gene>
<accession>A0A645GSX6</accession>
<evidence type="ECO:0008006" key="2">
    <source>
        <dbReference type="Google" id="ProtNLM"/>
    </source>
</evidence>
<dbReference type="Gene3D" id="3.40.190.10">
    <property type="entry name" value="Periplasmic binding protein-like II"/>
    <property type="match status" value="2"/>
</dbReference>
<evidence type="ECO:0000313" key="1">
    <source>
        <dbReference type="EMBL" id="MPN29855.1"/>
    </source>
</evidence>
<organism evidence="1">
    <name type="scientific">bioreactor metagenome</name>
    <dbReference type="NCBI Taxonomy" id="1076179"/>
    <lineage>
        <taxon>unclassified sequences</taxon>
        <taxon>metagenomes</taxon>
        <taxon>ecological metagenomes</taxon>
    </lineage>
</organism>
<sequence length="139" mass="15836">MKASNPDIAIKLIPTPSPLSDELSVAVNIDTSFAVSSSCEHPEEALKFLEYLSRTEVAQKYYAVDGNVNMIKGVEYDKQEHMYMKELMDQGKMFLTQVNFWPTGLREEMRPAAQQLYVDGNIDNFVKAFGEAIMRLYNQ</sequence>
<dbReference type="EMBL" id="VSSQ01080732">
    <property type="protein sequence ID" value="MPN29855.1"/>
    <property type="molecule type" value="Genomic_DNA"/>
</dbReference>
<dbReference type="SUPFAM" id="SSF53850">
    <property type="entry name" value="Periplasmic binding protein-like II"/>
    <property type="match status" value="1"/>
</dbReference>
<comment type="caution">
    <text evidence="1">The sequence shown here is derived from an EMBL/GenBank/DDBJ whole genome shotgun (WGS) entry which is preliminary data.</text>
</comment>
<protein>
    <recommendedName>
        <fullName evidence="2">Multiple sugar-binding protein</fullName>
    </recommendedName>
</protein>
<reference evidence="1" key="1">
    <citation type="submission" date="2019-08" db="EMBL/GenBank/DDBJ databases">
        <authorList>
            <person name="Kucharzyk K."/>
            <person name="Murdoch R.W."/>
            <person name="Higgins S."/>
            <person name="Loffler F."/>
        </authorList>
    </citation>
    <scope>NUCLEOTIDE SEQUENCE</scope>
</reference>
<proteinExistence type="predicted"/>
<dbReference type="AlphaFoldDB" id="A0A645GSX6"/>